<accession>A0ABP7JPZ6</accession>
<dbReference type="Proteomes" id="UP001501624">
    <property type="component" value="Unassembled WGS sequence"/>
</dbReference>
<evidence type="ECO:0000256" key="1">
    <source>
        <dbReference type="SAM" id="MobiDB-lite"/>
    </source>
</evidence>
<organism evidence="2 3">
    <name type="scientific">Amycolatopsis tucumanensis</name>
    <dbReference type="NCBI Taxonomy" id="401106"/>
    <lineage>
        <taxon>Bacteria</taxon>
        <taxon>Bacillati</taxon>
        <taxon>Actinomycetota</taxon>
        <taxon>Actinomycetes</taxon>
        <taxon>Pseudonocardiales</taxon>
        <taxon>Pseudonocardiaceae</taxon>
        <taxon>Amycolatopsis</taxon>
    </lineage>
</organism>
<evidence type="ECO:0000313" key="3">
    <source>
        <dbReference type="Proteomes" id="UP001501624"/>
    </source>
</evidence>
<proteinExistence type="predicted"/>
<protein>
    <submittedName>
        <fullName evidence="2">Uncharacterized protein</fullName>
    </submittedName>
</protein>
<sequence>MTGGWGSLAACGGTSGGREDAAARRRCQAELAGGRSEPGDPGAASCRPLIDATRGRAGGAAARNGAMRAGVRRAVPRSAAGAGAAGRVVPVRGLAPRRRDRTGRWVARVAAGWVVPPGGWCPPGWWCRRVGGATARGRAL</sequence>
<keyword evidence="3" id="KW-1185">Reference proteome</keyword>
<comment type="caution">
    <text evidence="2">The sequence shown here is derived from an EMBL/GenBank/DDBJ whole genome shotgun (WGS) entry which is preliminary data.</text>
</comment>
<reference evidence="3" key="1">
    <citation type="journal article" date="2019" name="Int. J. Syst. Evol. Microbiol.">
        <title>The Global Catalogue of Microorganisms (GCM) 10K type strain sequencing project: providing services to taxonomists for standard genome sequencing and annotation.</title>
        <authorList>
            <consortium name="The Broad Institute Genomics Platform"/>
            <consortium name="The Broad Institute Genome Sequencing Center for Infectious Disease"/>
            <person name="Wu L."/>
            <person name="Ma J."/>
        </authorList>
    </citation>
    <scope>NUCLEOTIDE SEQUENCE [LARGE SCALE GENOMIC DNA]</scope>
    <source>
        <strain evidence="3">JCM 17017</strain>
    </source>
</reference>
<evidence type="ECO:0000313" key="2">
    <source>
        <dbReference type="EMBL" id="GAA3849196.1"/>
    </source>
</evidence>
<gene>
    <name evidence="2" type="ORF">GCM10022380_79200</name>
</gene>
<name>A0ABP7JPZ6_9PSEU</name>
<dbReference type="EMBL" id="BAABCM010000018">
    <property type="protein sequence ID" value="GAA3849196.1"/>
    <property type="molecule type" value="Genomic_DNA"/>
</dbReference>
<feature type="region of interest" description="Disordered" evidence="1">
    <location>
        <begin position="1"/>
        <end position="48"/>
    </location>
</feature>